<accession>F0JCJ4</accession>
<comment type="subcellular location">
    <subcellularLocation>
        <location evidence="1">Cell membrane</location>
        <topology evidence="1">Single-pass membrane protein</topology>
    </subcellularLocation>
    <subcellularLocation>
        <location evidence="7">Cell membrane</location>
        <topology evidence="7">Single-pass type II membrane protein</topology>
    </subcellularLocation>
</comment>
<reference evidence="9 10" key="1">
    <citation type="journal article" date="2011" name="J. Bacteriol.">
        <title>Genome sequence of the mercury-methylating strain Desulfovibrio desulfuricans ND132.</title>
        <authorList>
            <person name="Brown S.D."/>
            <person name="Gilmour C.C."/>
            <person name="Kucken A.M."/>
            <person name="Wall J.D."/>
            <person name="Elias D.A."/>
            <person name="Brandt C.C."/>
            <person name="Podar M."/>
            <person name="Chertkov O."/>
            <person name="Held B."/>
            <person name="Bruce D.C."/>
            <person name="Detter J.C."/>
            <person name="Tapia R."/>
            <person name="Han C.S."/>
            <person name="Goodwin L.A."/>
            <person name="Cheng J.F."/>
            <person name="Pitluck S."/>
            <person name="Woyke T."/>
            <person name="Mikhailova N."/>
            <person name="Ivanova N.N."/>
            <person name="Han J."/>
            <person name="Lucas S."/>
            <person name="Lapidus A.L."/>
            <person name="Land M.L."/>
            <person name="Hauser L.J."/>
            <person name="Palumbo A.V."/>
        </authorList>
    </citation>
    <scope>NUCLEOTIDE SEQUENCE [LARGE SCALE GENOMIC DNA]</scope>
    <source>
        <strain evidence="9 10">ND132</strain>
    </source>
</reference>
<keyword evidence="7" id="KW-0653">Protein transport</keyword>
<dbReference type="AlphaFoldDB" id="F0JCJ4"/>
<dbReference type="GO" id="GO:0022857">
    <property type="term" value="F:transmembrane transporter activity"/>
    <property type="evidence" value="ECO:0007669"/>
    <property type="project" value="InterPro"/>
</dbReference>
<feature type="transmembrane region" description="Helical" evidence="8">
    <location>
        <begin position="30"/>
        <end position="47"/>
    </location>
</feature>
<dbReference type="SMR" id="F0JCJ4"/>
<evidence type="ECO:0000313" key="9">
    <source>
        <dbReference type="EMBL" id="EGB15674.1"/>
    </source>
</evidence>
<dbReference type="RefSeq" id="WP_014323100.1">
    <property type="nucleotide sequence ID" value="NC_016803.1"/>
</dbReference>
<comment type="similarity">
    <text evidence="2 7">Belongs to the ExbD/TolR family.</text>
</comment>
<evidence type="ECO:0000256" key="5">
    <source>
        <dbReference type="ARBA" id="ARBA00022989"/>
    </source>
</evidence>
<protein>
    <submittedName>
        <fullName evidence="9">Biopolymer transport protein ExbD/TolR</fullName>
    </submittedName>
</protein>
<proteinExistence type="inferred from homology"/>
<keyword evidence="10" id="KW-1185">Reference proteome</keyword>
<sequence length="152" mass="16915">MTASARTATARIRQSLPDDIPAMPVSLSEIGFVLSLIFMCSFIMILANGAMMQEKTLPQVDLTQMRRQGESEAAQPPETRISITMTDGAADCFLGERKVPMDRLPDALREEKVREVAIRADNLVTNGTIMKVIRACRQGEVQSFTFVYEETQ</sequence>
<keyword evidence="3" id="KW-1003">Cell membrane</keyword>
<dbReference type="GO" id="GO:0015031">
    <property type="term" value="P:protein transport"/>
    <property type="evidence" value="ECO:0007669"/>
    <property type="project" value="UniProtKB-KW"/>
</dbReference>
<evidence type="ECO:0000256" key="7">
    <source>
        <dbReference type="RuleBase" id="RU003879"/>
    </source>
</evidence>
<evidence type="ECO:0000256" key="3">
    <source>
        <dbReference type="ARBA" id="ARBA00022475"/>
    </source>
</evidence>
<name>F0JCJ4_9BACT</name>
<dbReference type="STRING" id="641491.DND132_2471"/>
<dbReference type="Proteomes" id="UP000007845">
    <property type="component" value="Chromosome"/>
</dbReference>
<gene>
    <name evidence="9" type="ORF">DND132_2471</name>
</gene>
<keyword evidence="6 8" id="KW-0472">Membrane</keyword>
<dbReference type="Pfam" id="PF02472">
    <property type="entry name" value="ExbD"/>
    <property type="match status" value="1"/>
</dbReference>
<dbReference type="GO" id="GO:0005886">
    <property type="term" value="C:plasma membrane"/>
    <property type="evidence" value="ECO:0007669"/>
    <property type="project" value="UniProtKB-SubCell"/>
</dbReference>
<dbReference type="InterPro" id="IPR003400">
    <property type="entry name" value="ExbD"/>
</dbReference>
<dbReference type="Gene3D" id="3.30.420.270">
    <property type="match status" value="1"/>
</dbReference>
<evidence type="ECO:0000313" key="10">
    <source>
        <dbReference type="Proteomes" id="UP000007845"/>
    </source>
</evidence>
<evidence type="ECO:0000256" key="1">
    <source>
        <dbReference type="ARBA" id="ARBA00004162"/>
    </source>
</evidence>
<evidence type="ECO:0000256" key="4">
    <source>
        <dbReference type="ARBA" id="ARBA00022692"/>
    </source>
</evidence>
<keyword evidence="5 8" id="KW-1133">Transmembrane helix</keyword>
<dbReference type="HOGENOM" id="CLU_1719381_0_0_7"/>
<keyword evidence="4 7" id="KW-0812">Transmembrane</keyword>
<dbReference type="KEGG" id="ddn:DND132_2471"/>
<organism evidence="9 10">
    <name type="scientific">Pseudodesulfovibrio mercurii</name>
    <dbReference type="NCBI Taxonomy" id="641491"/>
    <lineage>
        <taxon>Bacteria</taxon>
        <taxon>Pseudomonadati</taxon>
        <taxon>Thermodesulfobacteriota</taxon>
        <taxon>Desulfovibrionia</taxon>
        <taxon>Desulfovibrionales</taxon>
        <taxon>Desulfovibrionaceae</taxon>
    </lineage>
</organism>
<evidence type="ECO:0000256" key="6">
    <source>
        <dbReference type="ARBA" id="ARBA00023136"/>
    </source>
</evidence>
<keyword evidence="7" id="KW-0813">Transport</keyword>
<dbReference type="EMBL" id="CP003220">
    <property type="protein sequence ID" value="EGB15674.1"/>
    <property type="molecule type" value="Genomic_DNA"/>
</dbReference>
<evidence type="ECO:0000256" key="2">
    <source>
        <dbReference type="ARBA" id="ARBA00005811"/>
    </source>
</evidence>
<evidence type="ECO:0000256" key="8">
    <source>
        <dbReference type="SAM" id="Phobius"/>
    </source>
</evidence>